<dbReference type="Proteomes" id="UP001171111">
    <property type="component" value="Unassembled WGS sequence"/>
</dbReference>
<gene>
    <name evidence="1" type="ORF">Q2362_07765</name>
</gene>
<keyword evidence="2" id="KW-1185">Reference proteome</keyword>
<comment type="caution">
    <text evidence="1">The sequence shown here is derived from an EMBL/GenBank/DDBJ whole genome shotgun (WGS) entry which is preliminary data.</text>
</comment>
<proteinExistence type="predicted"/>
<organism evidence="1 2">
    <name type="scientific">Campylobacter magnus</name>
    <dbReference type="NCBI Taxonomy" id="3026462"/>
    <lineage>
        <taxon>Bacteria</taxon>
        <taxon>Pseudomonadati</taxon>
        <taxon>Campylobacterota</taxon>
        <taxon>Epsilonproteobacteria</taxon>
        <taxon>Campylobacterales</taxon>
        <taxon>Campylobacteraceae</taxon>
        <taxon>Campylobacter</taxon>
    </lineage>
</organism>
<name>A0ABT8TB63_9BACT</name>
<accession>A0ABT8TB63</accession>
<dbReference type="RefSeq" id="WP_302244746.1">
    <property type="nucleotide sequence ID" value="NZ_JAULJQ010000010.1"/>
</dbReference>
<evidence type="ECO:0000313" key="2">
    <source>
        <dbReference type="Proteomes" id="UP001171111"/>
    </source>
</evidence>
<sequence>MSEDKLENFYKERLEEKIIFCLADRKGLELEKAMDIYYNSRLASLILS</sequence>
<reference evidence="1 2" key="1">
    <citation type="submission" date="2023-06" db="EMBL/GenBank/DDBJ databases">
        <title>Campylobacter magnum sp. nov., isolated from cecal contents of domestic pigs (Sus scrofa domesticus).</title>
        <authorList>
            <person name="Papic B."/>
            <person name="Gruntar I."/>
        </authorList>
    </citation>
    <scope>NUCLEOTIDE SEQUENCE [LARGE SCALE GENOMIC DNA]</scope>
    <source>
        <strain evidence="2">34484-21</strain>
    </source>
</reference>
<evidence type="ECO:0000313" key="1">
    <source>
        <dbReference type="EMBL" id="MDO2409978.1"/>
    </source>
</evidence>
<dbReference type="EMBL" id="JAULJQ010000010">
    <property type="protein sequence ID" value="MDO2409978.1"/>
    <property type="molecule type" value="Genomic_DNA"/>
</dbReference>
<protein>
    <submittedName>
        <fullName evidence="1">Uncharacterized protein</fullName>
    </submittedName>
</protein>